<evidence type="ECO:0000313" key="4">
    <source>
        <dbReference type="Proteomes" id="UP000252023"/>
    </source>
</evidence>
<protein>
    <submittedName>
        <fullName evidence="3">Tripartite tricarboxylate transporter TctB family protein</fullName>
    </submittedName>
</protein>
<keyword evidence="4" id="KW-1185">Reference proteome</keyword>
<feature type="transmembrane region" description="Helical" evidence="1">
    <location>
        <begin position="80"/>
        <end position="113"/>
    </location>
</feature>
<dbReference type="OrthoDB" id="8159840at2"/>
<evidence type="ECO:0000313" key="3">
    <source>
        <dbReference type="EMBL" id="AXC48319.1"/>
    </source>
</evidence>
<dbReference type="RefSeq" id="WP_114074639.1">
    <property type="nucleotide sequence ID" value="NZ_CP030918.1"/>
</dbReference>
<evidence type="ECO:0000256" key="1">
    <source>
        <dbReference type="SAM" id="Phobius"/>
    </source>
</evidence>
<proteinExistence type="predicted"/>
<keyword evidence="1" id="KW-0812">Transmembrane</keyword>
<name>A0A344PG14_9RHOB</name>
<dbReference type="AlphaFoldDB" id="A0A344PG14"/>
<dbReference type="Proteomes" id="UP000252023">
    <property type="component" value="Chromosome"/>
</dbReference>
<dbReference type="EMBL" id="CP030918">
    <property type="protein sequence ID" value="AXC48319.1"/>
    <property type="molecule type" value="Genomic_DNA"/>
</dbReference>
<evidence type="ECO:0000259" key="2">
    <source>
        <dbReference type="Pfam" id="PF07331"/>
    </source>
</evidence>
<feature type="transmembrane region" description="Helical" evidence="1">
    <location>
        <begin position="37"/>
        <end position="60"/>
    </location>
</feature>
<dbReference type="InterPro" id="IPR009936">
    <property type="entry name" value="DUF1468"/>
</dbReference>
<feature type="transmembrane region" description="Helical" evidence="1">
    <location>
        <begin position="6"/>
        <end position="25"/>
    </location>
</feature>
<gene>
    <name evidence="3" type="ORF">DRW48_00070</name>
</gene>
<feature type="domain" description="DUF1468" evidence="2">
    <location>
        <begin position="10"/>
        <end position="145"/>
    </location>
</feature>
<dbReference type="Pfam" id="PF07331">
    <property type="entry name" value="TctB"/>
    <property type="match status" value="1"/>
</dbReference>
<keyword evidence="1" id="KW-0472">Membrane</keyword>
<accession>A0A344PG14</accession>
<keyword evidence="1" id="KW-1133">Transmembrane helix</keyword>
<feature type="transmembrane region" description="Helical" evidence="1">
    <location>
        <begin position="125"/>
        <end position="142"/>
    </location>
</feature>
<organism evidence="3 4">
    <name type="scientific">Paracoccus suum</name>
    <dbReference type="NCBI Taxonomy" id="2259340"/>
    <lineage>
        <taxon>Bacteria</taxon>
        <taxon>Pseudomonadati</taxon>
        <taxon>Pseudomonadota</taxon>
        <taxon>Alphaproteobacteria</taxon>
        <taxon>Rhodobacterales</taxon>
        <taxon>Paracoccaceae</taxon>
        <taxon>Paracoccus</taxon>
    </lineage>
</organism>
<reference evidence="4" key="1">
    <citation type="submission" date="2018-07" db="EMBL/GenBank/DDBJ databases">
        <title>Genome sequencing of Paracoccus sp. SC2-6.</title>
        <authorList>
            <person name="Heo J."/>
            <person name="Kim S.-J."/>
            <person name="Kwon S.-W."/>
        </authorList>
    </citation>
    <scope>NUCLEOTIDE SEQUENCE [LARGE SCALE GENOMIC DNA]</scope>
    <source>
        <strain evidence="4">SC2-6</strain>
    </source>
</reference>
<sequence length="158" mass="17042">MQRDKPYWLAAGVALMGAIWLWQGLKLPQTDQYAHIGPGLPVTLVGAALIFLGAILAWQIRQGVRFEAQEAEDVDLDAGVSWRSLGLAAVAAAVPMVTMQSLGFVITCIISFWLVARAFRAPRPLLDLLVGAVLSVTAFFLFRKLGVQLGPLAPFLGV</sequence>
<dbReference type="KEGG" id="pars:DRW48_00070"/>